<evidence type="ECO:0000256" key="5">
    <source>
        <dbReference type="ARBA" id="ARBA00022692"/>
    </source>
</evidence>
<name>A0ABS4RCS4_9BACI</name>
<sequence length="365" mass="42628">MEKKELQISPFLVFFLIHSVQVGVGVLGFQRVIMKSAGNDAWMAVIAGGIMVSAVIWYMYLLLNRHQKNLIDIHKILFGKWIGNTFSFIWICYWLLSGIVVLRSYIEVVEVWVFPTINIFMFALIFMILIYYCVSGGFRIVTGLSFFGVVIPFYIFFTFFFPIEYAHFQNLLPVWNHTIKEMSVATKDMVLGYLGISTLLMYYPYIKQAKKSQKWAQLGHLLTVTIYLIIIIISIGFYSEEQIAKEIWATLSLWKIVKMPFVERFEYIGITSWVIIILPNICLPLWAATKGIQQIFNTKPKKILIMLLFILFCAMISIRGRDNINLLNEYMSKFGIILLFTYLPFITIISFFVMKRRREKLEKNS</sequence>
<dbReference type="Proteomes" id="UP001519293">
    <property type="component" value="Unassembled WGS sequence"/>
</dbReference>
<comment type="similarity">
    <text evidence="2">Belongs to the amino acid-polyamine-organocation (APC) superfamily. Spore germination protein (SGP) (TC 2.A.3.9) family.</text>
</comment>
<feature type="transmembrane region" description="Helical" evidence="8">
    <location>
        <begin position="218"/>
        <end position="238"/>
    </location>
</feature>
<keyword evidence="4" id="KW-0309">Germination</keyword>
<evidence type="ECO:0000256" key="8">
    <source>
        <dbReference type="SAM" id="Phobius"/>
    </source>
</evidence>
<feature type="transmembrane region" description="Helical" evidence="8">
    <location>
        <begin position="84"/>
        <end position="106"/>
    </location>
</feature>
<evidence type="ECO:0000256" key="2">
    <source>
        <dbReference type="ARBA" id="ARBA00007998"/>
    </source>
</evidence>
<keyword evidence="10" id="KW-1185">Reference proteome</keyword>
<feature type="transmembrane region" description="Helical" evidence="8">
    <location>
        <begin position="112"/>
        <end position="134"/>
    </location>
</feature>
<feature type="transmembrane region" description="Helical" evidence="8">
    <location>
        <begin position="330"/>
        <end position="353"/>
    </location>
</feature>
<dbReference type="PANTHER" id="PTHR34975:SF2">
    <property type="entry name" value="SPORE GERMINATION PROTEIN A2"/>
    <property type="match status" value="1"/>
</dbReference>
<accession>A0ABS4RCS4</accession>
<organism evidence="9 10">
    <name type="scientific">Cytobacillus eiseniae</name>
    <dbReference type="NCBI Taxonomy" id="762947"/>
    <lineage>
        <taxon>Bacteria</taxon>
        <taxon>Bacillati</taxon>
        <taxon>Bacillota</taxon>
        <taxon>Bacilli</taxon>
        <taxon>Bacillales</taxon>
        <taxon>Bacillaceae</taxon>
        <taxon>Cytobacillus</taxon>
    </lineage>
</organism>
<dbReference type="RefSeq" id="WP_162840480.1">
    <property type="nucleotide sequence ID" value="NZ_JAGIKZ010000001.1"/>
</dbReference>
<feature type="transmembrane region" description="Helical" evidence="8">
    <location>
        <begin position="300"/>
        <end position="318"/>
    </location>
</feature>
<protein>
    <submittedName>
        <fullName evidence="9">Spore germination protein (Amino acid permease)</fullName>
    </submittedName>
</protein>
<feature type="transmembrane region" description="Helical" evidence="8">
    <location>
        <begin position="141"/>
        <end position="163"/>
    </location>
</feature>
<keyword evidence="6 8" id="KW-1133">Transmembrane helix</keyword>
<keyword evidence="7 8" id="KW-0472">Membrane</keyword>
<evidence type="ECO:0000313" key="10">
    <source>
        <dbReference type="Proteomes" id="UP001519293"/>
    </source>
</evidence>
<evidence type="ECO:0000256" key="6">
    <source>
        <dbReference type="ARBA" id="ARBA00022989"/>
    </source>
</evidence>
<reference evidence="9 10" key="1">
    <citation type="submission" date="2021-03" db="EMBL/GenBank/DDBJ databases">
        <title>Genomic Encyclopedia of Type Strains, Phase IV (KMG-IV): sequencing the most valuable type-strain genomes for metagenomic binning, comparative biology and taxonomic classification.</title>
        <authorList>
            <person name="Goeker M."/>
        </authorList>
    </citation>
    <scope>NUCLEOTIDE SEQUENCE [LARGE SCALE GENOMIC DNA]</scope>
    <source>
        <strain evidence="9 10">DSM 26675</strain>
    </source>
</reference>
<dbReference type="NCBIfam" id="TIGR00912">
    <property type="entry name" value="2A0309"/>
    <property type="match status" value="1"/>
</dbReference>
<feature type="transmembrane region" description="Helical" evidence="8">
    <location>
        <begin position="267"/>
        <end position="288"/>
    </location>
</feature>
<feature type="transmembrane region" description="Helical" evidence="8">
    <location>
        <begin position="190"/>
        <end position="206"/>
    </location>
</feature>
<feature type="transmembrane region" description="Helical" evidence="8">
    <location>
        <begin position="12"/>
        <end position="29"/>
    </location>
</feature>
<proteinExistence type="inferred from homology"/>
<evidence type="ECO:0000313" key="9">
    <source>
        <dbReference type="EMBL" id="MBP2239657.1"/>
    </source>
</evidence>
<evidence type="ECO:0000256" key="4">
    <source>
        <dbReference type="ARBA" id="ARBA00022544"/>
    </source>
</evidence>
<evidence type="ECO:0000256" key="7">
    <source>
        <dbReference type="ARBA" id="ARBA00023136"/>
    </source>
</evidence>
<evidence type="ECO:0000256" key="3">
    <source>
        <dbReference type="ARBA" id="ARBA00022448"/>
    </source>
</evidence>
<dbReference type="PANTHER" id="PTHR34975">
    <property type="entry name" value="SPORE GERMINATION PROTEIN A2"/>
    <property type="match status" value="1"/>
</dbReference>
<keyword evidence="3" id="KW-0813">Transport</keyword>
<evidence type="ECO:0000256" key="1">
    <source>
        <dbReference type="ARBA" id="ARBA00004141"/>
    </source>
</evidence>
<dbReference type="EMBL" id="JAGIKZ010000001">
    <property type="protein sequence ID" value="MBP2239657.1"/>
    <property type="molecule type" value="Genomic_DNA"/>
</dbReference>
<dbReference type="Pfam" id="PF03845">
    <property type="entry name" value="Spore_permease"/>
    <property type="match status" value="1"/>
</dbReference>
<comment type="subcellular location">
    <subcellularLocation>
        <location evidence="1">Membrane</location>
        <topology evidence="1">Multi-pass membrane protein</topology>
    </subcellularLocation>
</comment>
<keyword evidence="5 8" id="KW-0812">Transmembrane</keyword>
<dbReference type="InterPro" id="IPR004761">
    <property type="entry name" value="Spore_GerAB"/>
</dbReference>
<comment type="caution">
    <text evidence="9">The sequence shown here is derived from an EMBL/GenBank/DDBJ whole genome shotgun (WGS) entry which is preliminary data.</text>
</comment>
<gene>
    <name evidence="9" type="ORF">J2Z40_000210</name>
</gene>
<feature type="transmembrane region" description="Helical" evidence="8">
    <location>
        <begin position="41"/>
        <end position="63"/>
    </location>
</feature>
<dbReference type="Gene3D" id="1.20.1740.10">
    <property type="entry name" value="Amino acid/polyamine transporter I"/>
    <property type="match status" value="1"/>
</dbReference>